<evidence type="ECO:0000313" key="3">
    <source>
        <dbReference type="Proteomes" id="UP000663992"/>
    </source>
</evidence>
<keyword evidence="1" id="KW-1133">Transmembrane helix</keyword>
<feature type="transmembrane region" description="Helical" evidence="1">
    <location>
        <begin position="50"/>
        <end position="68"/>
    </location>
</feature>
<dbReference type="RefSeq" id="WP_206595917.1">
    <property type="nucleotide sequence ID" value="NZ_JAFKCS010000026.1"/>
</dbReference>
<sequence length="172" mass="19656">MVTVRRQKDRCRVCLRPNCSATWGQTKLLIVVLGSVALIVAVAWSLAGAWLILPFAGLEVSLLAYLAYRVCRDTYNQQVLHIEPSHVVLVQGRHHNVKQWRLKRAQSCFVISAPVHSLSPRMVELKDQHHSCVIGEKLNQQDKEQLIDIITHLEIPYRMAGKTKITAMQDWR</sequence>
<protein>
    <submittedName>
        <fullName evidence="2">DUF2244 domain-containing protein</fullName>
    </submittedName>
</protein>
<evidence type="ECO:0000256" key="1">
    <source>
        <dbReference type="SAM" id="Phobius"/>
    </source>
</evidence>
<gene>
    <name evidence="2" type="ORF">J0A65_19000</name>
</gene>
<evidence type="ECO:0000313" key="2">
    <source>
        <dbReference type="EMBL" id="MBN7821963.1"/>
    </source>
</evidence>
<organism evidence="2 3">
    <name type="scientific">Bowmanella yangjiangensis</name>
    <dbReference type="NCBI Taxonomy" id="2811230"/>
    <lineage>
        <taxon>Bacteria</taxon>
        <taxon>Pseudomonadati</taxon>
        <taxon>Pseudomonadota</taxon>
        <taxon>Gammaproteobacteria</taxon>
        <taxon>Alteromonadales</taxon>
        <taxon>Alteromonadaceae</taxon>
        <taxon>Bowmanella</taxon>
    </lineage>
</organism>
<dbReference type="Proteomes" id="UP000663992">
    <property type="component" value="Unassembled WGS sequence"/>
</dbReference>
<dbReference type="Pfam" id="PF10003">
    <property type="entry name" value="DUF2244"/>
    <property type="match status" value="1"/>
</dbReference>
<comment type="caution">
    <text evidence="2">The sequence shown here is derived from an EMBL/GenBank/DDBJ whole genome shotgun (WGS) entry which is preliminary data.</text>
</comment>
<reference evidence="2 3" key="1">
    <citation type="submission" date="2021-03" db="EMBL/GenBank/DDBJ databases">
        <title>novel species isolated from a fishpond in China.</title>
        <authorList>
            <person name="Lu H."/>
            <person name="Cai Z."/>
        </authorList>
    </citation>
    <scope>NUCLEOTIDE SEQUENCE [LARGE SCALE GENOMIC DNA]</scope>
    <source>
        <strain evidence="2 3">Y57</strain>
    </source>
</reference>
<dbReference type="EMBL" id="JAFKCS010000026">
    <property type="protein sequence ID" value="MBN7821963.1"/>
    <property type="molecule type" value="Genomic_DNA"/>
</dbReference>
<keyword evidence="3" id="KW-1185">Reference proteome</keyword>
<accession>A0ABS3CXV5</accession>
<dbReference type="InterPro" id="IPR019253">
    <property type="entry name" value="DUF2244_TM"/>
</dbReference>
<keyword evidence="1" id="KW-0472">Membrane</keyword>
<keyword evidence="1" id="KW-0812">Transmembrane</keyword>
<proteinExistence type="predicted"/>
<feature type="transmembrane region" description="Helical" evidence="1">
    <location>
        <begin position="26"/>
        <end position="44"/>
    </location>
</feature>
<name>A0ABS3CXV5_9ALTE</name>